<reference evidence="9" key="1">
    <citation type="submission" date="2025-08" db="UniProtKB">
        <authorList>
            <consortium name="Ensembl"/>
        </authorList>
    </citation>
    <scope>IDENTIFICATION</scope>
</reference>
<keyword evidence="10" id="KW-1185">Reference proteome</keyword>
<keyword evidence="6 8" id="KW-0503">Monooxygenase</keyword>
<evidence type="ECO:0000256" key="4">
    <source>
        <dbReference type="ARBA" id="ARBA00023002"/>
    </source>
</evidence>
<evidence type="ECO:0000256" key="8">
    <source>
        <dbReference type="HAMAP-Rule" id="MF_03194"/>
    </source>
</evidence>
<dbReference type="CDD" id="cd01042">
    <property type="entry name" value="DMQH"/>
    <property type="match status" value="1"/>
</dbReference>
<keyword evidence="7 8" id="KW-0472">Membrane</keyword>
<feature type="binding site" evidence="8">
    <location>
        <position position="184"/>
    </location>
    <ligand>
        <name>Fe cation</name>
        <dbReference type="ChEBI" id="CHEBI:24875"/>
        <label>1</label>
    </ligand>
</feature>
<feature type="binding site" evidence="8">
    <location>
        <position position="66"/>
    </location>
    <ligand>
        <name>Fe cation</name>
        <dbReference type="ChEBI" id="CHEBI:24875"/>
        <label>1</label>
    </ligand>
</feature>
<feature type="binding site" evidence="8">
    <location>
        <position position="96"/>
    </location>
    <ligand>
        <name>Fe cation</name>
        <dbReference type="ChEBI" id="CHEBI:24875"/>
        <label>1</label>
    </ligand>
</feature>
<dbReference type="GO" id="GO:0005634">
    <property type="term" value="C:nucleus"/>
    <property type="evidence" value="ECO:0007669"/>
    <property type="project" value="TreeGrafter"/>
</dbReference>
<dbReference type="GO" id="GO:0010468">
    <property type="term" value="P:regulation of gene expression"/>
    <property type="evidence" value="ECO:0007669"/>
    <property type="project" value="TreeGrafter"/>
</dbReference>
<evidence type="ECO:0000256" key="2">
    <source>
        <dbReference type="ARBA" id="ARBA00022688"/>
    </source>
</evidence>
<dbReference type="EC" id="1.14.99.60" evidence="8"/>
<comment type="subcellular location">
    <subcellularLocation>
        <location evidence="8">Mitochondrion inner membrane</location>
        <topology evidence="8">Peripheral membrane protein</topology>
        <orientation evidence="8">Matrix side</orientation>
    </subcellularLocation>
</comment>
<gene>
    <name evidence="9" type="primary">coq7</name>
    <name evidence="8" type="synonym">COQ7</name>
</gene>
<dbReference type="InterPro" id="IPR011566">
    <property type="entry name" value="Ubq_synth_Coq7"/>
</dbReference>
<comment type="catalytic activity">
    <reaction evidence="8">
        <text>a 5-methoxy-2-methyl-3-(all-trans-polyprenyl)benzene-1,4-diol + AH2 + O2 = a 3-demethylubiquinol + A + H2O</text>
        <dbReference type="Rhea" id="RHEA:50908"/>
        <dbReference type="Rhea" id="RHEA-COMP:10859"/>
        <dbReference type="Rhea" id="RHEA-COMP:10914"/>
        <dbReference type="ChEBI" id="CHEBI:13193"/>
        <dbReference type="ChEBI" id="CHEBI:15377"/>
        <dbReference type="ChEBI" id="CHEBI:15379"/>
        <dbReference type="ChEBI" id="CHEBI:17499"/>
        <dbReference type="ChEBI" id="CHEBI:84167"/>
        <dbReference type="ChEBI" id="CHEBI:84422"/>
        <dbReference type="EC" id="1.14.99.60"/>
    </reaction>
</comment>
<evidence type="ECO:0000256" key="3">
    <source>
        <dbReference type="ARBA" id="ARBA00022723"/>
    </source>
</evidence>
<dbReference type="KEGG" id="sanh:107677563"/>
<feature type="binding site" evidence="8">
    <location>
        <position position="99"/>
    </location>
    <ligand>
        <name>Fe cation</name>
        <dbReference type="ChEBI" id="CHEBI:24875"/>
        <label>1</label>
    </ligand>
</feature>
<feature type="binding site" evidence="8">
    <location>
        <position position="184"/>
    </location>
    <ligand>
        <name>Fe cation</name>
        <dbReference type="ChEBI" id="CHEBI:24875"/>
        <label>2</label>
    </ligand>
</feature>
<sequence length="223" mass="25107">MQRAAKCALRLDISRAFCPSNVRNCRAVNRVNGSVSCRRYSVLPPPRDEEEKAMLDSMLRVDHAGEYGANRIYAGQMAVLGRTQTGPLIQHMWDQEKMHLERFNEILGEHRVRPTLLLPLWNIAGFALGACTALLGKEGAMACTVAVEESISEHYNSQIRTLMEADPERYTELLQLIKEFRDDEIEHHDTGLEHDAESVPGYLLLKTAIQAGCKAAIYISQRI</sequence>
<dbReference type="UniPathway" id="UPA00232"/>
<dbReference type="Ensembl" id="ENSSANT00000009603.1">
    <property type="protein sequence ID" value="ENSSANP00000008970.1"/>
    <property type="gene ID" value="ENSSANG00000005001.1"/>
</dbReference>
<dbReference type="PANTHER" id="PTHR11237:SF4">
    <property type="entry name" value="5-DEMETHOXYUBIQUINONE HYDROXYLASE, MITOCHONDRIAL"/>
    <property type="match status" value="1"/>
</dbReference>
<evidence type="ECO:0000313" key="9">
    <source>
        <dbReference type="Ensembl" id="ENSSANP00000008970.1"/>
    </source>
</evidence>
<evidence type="ECO:0000256" key="6">
    <source>
        <dbReference type="ARBA" id="ARBA00023033"/>
    </source>
</evidence>
<feature type="binding site" evidence="8">
    <location>
        <position position="187"/>
    </location>
    <ligand>
        <name>Fe cation</name>
        <dbReference type="ChEBI" id="CHEBI:24875"/>
        <label>2</label>
    </ligand>
</feature>
<dbReference type="GeneID" id="107677563"/>
<dbReference type="GO" id="GO:0031314">
    <property type="term" value="C:extrinsic component of mitochondrial inner membrane"/>
    <property type="evidence" value="ECO:0007669"/>
    <property type="project" value="UniProtKB-UniRule"/>
</dbReference>
<dbReference type="GO" id="GO:0046872">
    <property type="term" value="F:metal ion binding"/>
    <property type="evidence" value="ECO:0007669"/>
    <property type="project" value="UniProtKB-KW"/>
</dbReference>
<feature type="binding site" evidence="8">
    <location>
        <position position="96"/>
    </location>
    <ligand>
        <name>Fe cation</name>
        <dbReference type="ChEBI" id="CHEBI:24875"/>
        <label>2</label>
    </ligand>
</feature>
<proteinExistence type="inferred from homology"/>
<keyword evidence="8" id="KW-0999">Mitochondrion inner membrane</keyword>
<evidence type="ECO:0000313" key="10">
    <source>
        <dbReference type="Proteomes" id="UP000472260"/>
    </source>
</evidence>
<evidence type="ECO:0000256" key="7">
    <source>
        <dbReference type="ARBA" id="ARBA00023136"/>
    </source>
</evidence>
<feature type="binding site" evidence="8">
    <location>
        <position position="148"/>
    </location>
    <ligand>
        <name>Fe cation</name>
        <dbReference type="ChEBI" id="CHEBI:24875"/>
        <label>2</label>
    </ligand>
</feature>
<organism evidence="9 10">
    <name type="scientific">Sinocyclocheilus anshuiensis</name>
    <dbReference type="NCBI Taxonomy" id="1608454"/>
    <lineage>
        <taxon>Eukaryota</taxon>
        <taxon>Metazoa</taxon>
        <taxon>Chordata</taxon>
        <taxon>Craniata</taxon>
        <taxon>Vertebrata</taxon>
        <taxon>Euteleostomi</taxon>
        <taxon>Actinopterygii</taxon>
        <taxon>Neopterygii</taxon>
        <taxon>Teleostei</taxon>
        <taxon>Ostariophysi</taxon>
        <taxon>Cypriniformes</taxon>
        <taxon>Cyprinidae</taxon>
        <taxon>Cyprininae</taxon>
        <taxon>Sinocyclocheilus</taxon>
    </lineage>
</organism>
<dbReference type="GO" id="GO:0016709">
    <property type="term" value="F:oxidoreductase activity, acting on paired donors, with incorporation or reduction of molecular oxygen, NAD(P)H as one donor, and incorporation of one atom of oxygen"/>
    <property type="evidence" value="ECO:0007669"/>
    <property type="project" value="UniProtKB-UniRule"/>
</dbReference>
<dbReference type="InterPro" id="IPR009078">
    <property type="entry name" value="Ferritin-like_SF"/>
</dbReference>
<dbReference type="RefSeq" id="XP_016327980.1">
    <property type="nucleotide sequence ID" value="XM_016472494.1"/>
</dbReference>
<accession>A0A671KM77</accession>
<dbReference type="Pfam" id="PF03232">
    <property type="entry name" value="COQ7"/>
    <property type="match status" value="1"/>
</dbReference>
<keyword evidence="8" id="KW-0496">Mitochondrion</keyword>
<evidence type="ECO:0000256" key="1">
    <source>
        <dbReference type="ARBA" id="ARBA00004749"/>
    </source>
</evidence>
<dbReference type="PANTHER" id="PTHR11237">
    <property type="entry name" value="COENZYME Q10 BIOSYNTHESIS PROTEIN 7"/>
    <property type="match status" value="1"/>
</dbReference>
<dbReference type="OrthoDB" id="275371at2759"/>
<dbReference type="GO" id="GO:2000377">
    <property type="term" value="P:regulation of reactive oxygen species metabolic process"/>
    <property type="evidence" value="ECO:0007669"/>
    <property type="project" value="TreeGrafter"/>
</dbReference>
<reference evidence="9" key="2">
    <citation type="submission" date="2025-09" db="UniProtKB">
        <authorList>
            <consortium name="Ensembl"/>
        </authorList>
    </citation>
    <scope>IDENTIFICATION</scope>
</reference>
<keyword evidence="5 8" id="KW-0408">Iron</keyword>
<dbReference type="CTD" id="10229"/>
<evidence type="ECO:0000256" key="5">
    <source>
        <dbReference type="ARBA" id="ARBA00023004"/>
    </source>
</evidence>
<keyword evidence="3 8" id="KW-0479">Metal-binding</keyword>
<keyword evidence="4 8" id="KW-0560">Oxidoreductase</keyword>
<protein>
    <recommendedName>
        <fullName evidence="8">5-demethoxyubiquinone hydroxylase, mitochondrial</fullName>
        <shortName evidence="8">DMQ hydroxylase</shortName>
        <ecNumber evidence="8">1.14.99.60</ecNumber>
    </recommendedName>
    <alternativeName>
        <fullName evidence="8">Timing protein clk-1 homolog</fullName>
    </alternativeName>
    <alternativeName>
        <fullName evidence="8">Ubiquinone biosynthesis monooxygenase COQ7</fullName>
    </alternativeName>
</protein>
<comment type="similarity">
    <text evidence="8">Belongs to the COQ7 family.</text>
</comment>
<dbReference type="GO" id="GO:0006744">
    <property type="term" value="P:ubiquinone biosynthetic process"/>
    <property type="evidence" value="ECO:0007669"/>
    <property type="project" value="UniProtKB-UniRule"/>
</dbReference>
<comment type="function">
    <text evidence="8">Catalyzes the hydroxylation of 2-polyprenyl-3-methyl-6-methoxy-1,4-benzoquinol (DMQH2) during ubiquinone biosynthesis. Has also a structural role in the COQ enzyme complex, stabilizing other COQ polypeptides. Involved in lifespan determination in a ubiquinone-independent manner.</text>
</comment>
<comment type="pathway">
    <text evidence="1 8">Cofactor biosynthesis; ubiquinone biosynthesis.</text>
</comment>
<keyword evidence="2 8" id="KW-0831">Ubiquinone biosynthesis</keyword>
<dbReference type="GO" id="GO:0008340">
    <property type="term" value="P:determination of adult lifespan"/>
    <property type="evidence" value="ECO:0007669"/>
    <property type="project" value="TreeGrafter"/>
</dbReference>
<comment type="cofactor">
    <cofactor evidence="8">
        <name>Fe cation</name>
        <dbReference type="ChEBI" id="CHEBI:24875"/>
    </cofactor>
    <text evidence="8">Binds 2 iron ions per subunit.</text>
</comment>
<dbReference type="AlphaFoldDB" id="A0A671KM77"/>
<dbReference type="GO" id="GO:0008682">
    <property type="term" value="F:3-demethoxyubiquinol 3-hydroxylase activity"/>
    <property type="evidence" value="ECO:0007669"/>
    <property type="project" value="UniProtKB-EC"/>
</dbReference>
<dbReference type="Proteomes" id="UP000472260">
    <property type="component" value="Unassembled WGS sequence"/>
</dbReference>
<name>A0A671KM77_9TELE</name>
<dbReference type="HAMAP" id="MF_01658">
    <property type="entry name" value="COQ7"/>
    <property type="match status" value="1"/>
</dbReference>
<dbReference type="SUPFAM" id="SSF47240">
    <property type="entry name" value="Ferritin-like"/>
    <property type="match status" value="1"/>
</dbReference>
<comment type="subunit">
    <text evidence="8">Component of a multi-subunit COQ enzyme complex, composed of at least COQ3, COQ4, COQ5, COQ6, COQ7 and COQ9. Interacts with ADCK4 and COQ6. Interacts with COQ9.</text>
</comment>